<feature type="chain" id="PRO_5009312492" description="Zinc carboxypeptidase A 1" evidence="16">
    <location>
        <begin position="24"/>
        <end position="486"/>
    </location>
</feature>
<comment type="cofactor">
    <cofactor evidence="1">
        <name>Zn(2+)</name>
        <dbReference type="ChEBI" id="CHEBI:29105"/>
    </cofactor>
</comment>
<evidence type="ECO:0000256" key="16">
    <source>
        <dbReference type="SAM" id="SignalP"/>
    </source>
</evidence>
<dbReference type="Proteomes" id="UP000095287">
    <property type="component" value="Unplaced"/>
</dbReference>
<dbReference type="InterPro" id="IPR000834">
    <property type="entry name" value="Peptidase_M14"/>
</dbReference>
<protein>
    <recommendedName>
        <fullName evidence="14">Zinc carboxypeptidase A 1</fullName>
    </recommendedName>
</protein>
<keyword evidence="8" id="KW-0378">Hydrolase</keyword>
<evidence type="ECO:0000256" key="1">
    <source>
        <dbReference type="ARBA" id="ARBA00001947"/>
    </source>
</evidence>
<dbReference type="PROSITE" id="PS00133">
    <property type="entry name" value="CARBOXYPEPT_ZN_2"/>
    <property type="match status" value="2"/>
</dbReference>
<dbReference type="FunFam" id="3.30.70.340:FF:000002">
    <property type="entry name" value="Carboxypeptidase A"/>
    <property type="match status" value="1"/>
</dbReference>
<evidence type="ECO:0000256" key="13">
    <source>
        <dbReference type="ARBA" id="ARBA00023157"/>
    </source>
</evidence>
<feature type="domain" description="Peptidase M14" evidence="17">
    <location>
        <begin position="82"/>
        <end position="482"/>
    </location>
</feature>
<dbReference type="GO" id="GO:0008270">
    <property type="term" value="F:zinc ion binding"/>
    <property type="evidence" value="ECO:0007669"/>
    <property type="project" value="InterPro"/>
</dbReference>
<evidence type="ECO:0000256" key="9">
    <source>
        <dbReference type="ARBA" id="ARBA00022833"/>
    </source>
</evidence>
<evidence type="ECO:0000256" key="7">
    <source>
        <dbReference type="ARBA" id="ARBA00022729"/>
    </source>
</evidence>
<dbReference type="Gene3D" id="3.40.630.10">
    <property type="entry name" value="Zn peptidases"/>
    <property type="match status" value="2"/>
</dbReference>
<dbReference type="WBParaSite" id="L893_g18626.t1">
    <property type="protein sequence ID" value="L893_g18626.t1"/>
    <property type="gene ID" value="L893_g18626"/>
</dbReference>
<keyword evidence="7 16" id="KW-0732">Signal</keyword>
<evidence type="ECO:0000256" key="4">
    <source>
        <dbReference type="ARBA" id="ARBA00022645"/>
    </source>
</evidence>
<evidence type="ECO:0000256" key="8">
    <source>
        <dbReference type="ARBA" id="ARBA00022801"/>
    </source>
</evidence>
<dbReference type="GO" id="GO:0006508">
    <property type="term" value="P:proteolysis"/>
    <property type="evidence" value="ECO:0007669"/>
    <property type="project" value="UniProtKB-KW"/>
</dbReference>
<accession>A0A1I7YQB2</accession>
<evidence type="ECO:0000256" key="12">
    <source>
        <dbReference type="ARBA" id="ARBA00023145"/>
    </source>
</evidence>
<keyword evidence="18" id="KW-1185">Reference proteome</keyword>
<evidence type="ECO:0000259" key="17">
    <source>
        <dbReference type="PROSITE" id="PS52035"/>
    </source>
</evidence>
<dbReference type="InterPro" id="IPR036990">
    <property type="entry name" value="M14A-like_propep"/>
</dbReference>
<dbReference type="PROSITE" id="PS52035">
    <property type="entry name" value="PEPTIDASE_M14"/>
    <property type="match status" value="1"/>
</dbReference>
<keyword evidence="6" id="KW-0479">Metal-binding</keyword>
<keyword evidence="13" id="KW-1015">Disulfide bond</keyword>
<dbReference type="GO" id="GO:0004181">
    <property type="term" value="F:metallocarboxypeptidase activity"/>
    <property type="evidence" value="ECO:0007669"/>
    <property type="project" value="InterPro"/>
</dbReference>
<keyword evidence="12" id="KW-0865">Zymogen</keyword>
<proteinExistence type="inferred from homology"/>
<dbReference type="PANTHER" id="PTHR11705:SF143">
    <property type="entry name" value="SLL0236 PROTEIN"/>
    <property type="match status" value="1"/>
</dbReference>
<dbReference type="InterPro" id="IPR057247">
    <property type="entry name" value="CARBOXYPEPT_ZN_2"/>
</dbReference>
<evidence type="ECO:0000256" key="10">
    <source>
        <dbReference type="ARBA" id="ARBA00023026"/>
    </source>
</evidence>
<keyword evidence="9" id="KW-0862">Zinc</keyword>
<dbReference type="AlphaFoldDB" id="A0A1I7YQB2"/>
<evidence type="ECO:0000256" key="3">
    <source>
        <dbReference type="ARBA" id="ARBA00005988"/>
    </source>
</evidence>
<feature type="signal peptide" evidence="16">
    <location>
        <begin position="1"/>
        <end position="23"/>
    </location>
</feature>
<dbReference type="Pfam" id="PF00246">
    <property type="entry name" value="Peptidase_M14"/>
    <property type="match status" value="2"/>
</dbReference>
<reference evidence="19" key="1">
    <citation type="submission" date="2016-11" db="UniProtKB">
        <authorList>
            <consortium name="WormBaseParasite"/>
        </authorList>
    </citation>
    <scope>IDENTIFICATION</scope>
</reference>
<dbReference type="SUPFAM" id="SSF53187">
    <property type="entry name" value="Zn-dependent exopeptidases"/>
    <property type="match status" value="2"/>
</dbReference>
<evidence type="ECO:0000256" key="14">
    <source>
        <dbReference type="ARBA" id="ARBA00069039"/>
    </source>
</evidence>
<keyword evidence="11" id="KW-0482">Metalloprotease</keyword>
<evidence type="ECO:0000256" key="5">
    <source>
        <dbReference type="ARBA" id="ARBA00022670"/>
    </source>
</evidence>
<name>A0A1I7YQB2_9BILA</name>
<keyword evidence="5" id="KW-0645">Protease</keyword>
<dbReference type="FunFam" id="3.40.630.10:FF:000084">
    <property type="entry name" value="Carboxypeptidase B2"/>
    <property type="match status" value="1"/>
</dbReference>
<comment type="function">
    <text evidence="2">Extracellular metalloprotease that contributes to pathogenicity.</text>
</comment>
<evidence type="ECO:0000256" key="2">
    <source>
        <dbReference type="ARBA" id="ARBA00003091"/>
    </source>
</evidence>
<keyword evidence="4" id="KW-0121">Carboxypeptidase</keyword>
<evidence type="ECO:0000256" key="6">
    <source>
        <dbReference type="ARBA" id="ARBA00022723"/>
    </source>
</evidence>
<dbReference type="SUPFAM" id="SSF54897">
    <property type="entry name" value="Protease propeptides/inhibitors"/>
    <property type="match status" value="1"/>
</dbReference>
<evidence type="ECO:0000313" key="18">
    <source>
        <dbReference type="Proteomes" id="UP000095287"/>
    </source>
</evidence>
<comment type="similarity">
    <text evidence="3 15">Belongs to the peptidase M14 family.</text>
</comment>
<keyword evidence="10" id="KW-0843">Virulence</keyword>
<organism evidence="18 19">
    <name type="scientific">Steinernema glaseri</name>
    <dbReference type="NCBI Taxonomy" id="37863"/>
    <lineage>
        <taxon>Eukaryota</taxon>
        <taxon>Metazoa</taxon>
        <taxon>Ecdysozoa</taxon>
        <taxon>Nematoda</taxon>
        <taxon>Chromadorea</taxon>
        <taxon>Rhabditida</taxon>
        <taxon>Tylenchina</taxon>
        <taxon>Panagrolaimomorpha</taxon>
        <taxon>Strongyloidoidea</taxon>
        <taxon>Steinernematidae</taxon>
        <taxon>Steinernema</taxon>
    </lineage>
</organism>
<dbReference type="Pfam" id="PF02244">
    <property type="entry name" value="Propep_M14"/>
    <property type="match status" value="1"/>
</dbReference>
<evidence type="ECO:0000313" key="19">
    <source>
        <dbReference type="WBParaSite" id="L893_g18626.t1"/>
    </source>
</evidence>
<feature type="active site" description="Proton donor/acceptor" evidence="15">
    <location>
        <position position="446"/>
    </location>
</feature>
<evidence type="ECO:0000256" key="11">
    <source>
        <dbReference type="ARBA" id="ARBA00023049"/>
    </source>
</evidence>
<dbReference type="InterPro" id="IPR003146">
    <property type="entry name" value="M14A_act_pep"/>
</dbReference>
<dbReference type="SMART" id="SM00631">
    <property type="entry name" value="Zn_pept"/>
    <property type="match status" value="1"/>
</dbReference>
<sequence>MRVPFLFGFICLLLGQCSSLTSARKNTIKYESYDGHQVITVKISTEEHAKALLDLKNDERFRGLDFWKPPQRLSDTVDIQIAPHHRAPMQAFLAEQGLAYEIKTKDLGDVIRHEKEVLANRTVFLPGNDPSSLTLGEFHNMTEIGNPGTNKKAAFMHGCLHPREWMGCSSMLYIINELTQNADKYKTILDALDIYIIPVANPDGYHVTWTDNRMWRKTVSGPHGVSHGEPCYGVDANRNFDFQFRVAGYSDDPCDESYPGPYAFSEVESSAIAAFLSGNKDTIKAYFDVHAYSELFMYPYGYARVYPSNIDKIVGETWVRHKWRPSVAGYSDDPCDESYPGPHAFSEVESSAIATFLSGNKDTIKAYFDVHAYSELFMYPYGYARVYPSNIDKIRSIAINATAAINSVNGGTFKQGTIMEIIYPASGSTIDYAKGVLNITYPFALELRPNNRRAWGFIVDNSEIIPGAKECWAGLEVVLKAVVDEN</sequence>
<dbReference type="Gene3D" id="3.30.70.340">
    <property type="entry name" value="Metallocarboxypeptidase-like"/>
    <property type="match status" value="1"/>
</dbReference>
<dbReference type="PANTHER" id="PTHR11705">
    <property type="entry name" value="PROTEASE FAMILY M14 CARBOXYPEPTIDASE A,B"/>
    <property type="match status" value="1"/>
</dbReference>
<dbReference type="GO" id="GO:0005615">
    <property type="term" value="C:extracellular space"/>
    <property type="evidence" value="ECO:0007669"/>
    <property type="project" value="TreeGrafter"/>
</dbReference>
<evidence type="ECO:0000256" key="15">
    <source>
        <dbReference type="PROSITE-ProRule" id="PRU01379"/>
    </source>
</evidence>